<dbReference type="InterPro" id="IPR005605">
    <property type="entry name" value="Spo7"/>
</dbReference>
<dbReference type="PhylomeDB" id="A0A060T5I6"/>
<dbReference type="GO" id="GO:0006998">
    <property type="term" value="P:nuclear envelope organization"/>
    <property type="evidence" value="ECO:0007669"/>
    <property type="project" value="TreeGrafter"/>
</dbReference>
<dbReference type="PANTHER" id="PTHR28249:SF1">
    <property type="entry name" value="SPORULATION-SPECIFIC PROTEIN SPO7"/>
    <property type="match status" value="1"/>
</dbReference>
<feature type="compositionally biased region" description="Basic residues" evidence="1">
    <location>
        <begin position="72"/>
        <end position="83"/>
    </location>
</feature>
<sequence length="308" mass="34828">MNIQSPSGTPLGERPNNGGAPLTPPASDGSVTPPPLSSPPLASSAMSEMFPQSPKGTPRAATPKEEPSPNKRSPRHSRRRRSTSRAGSRTRNEILESMPPNSSAAVYRNLLALEQSIRTQYLEMVQKRRKNLTFFVILCMAMAYFSYAVFVEPSIYGLFSFLQRVGFISTLITVGLFLLTGLYNQTFVEYPRFLGSANKGLRSFNVKVVRVKSTWKEALIRAIWAPGYTSRPGRLVKIVLSTRAFSSETIEGWEIYRQEYWEREHDRMIRRHRTPAKDQHSQQAPTHGHRRRPTHLRNETEKPLTAAS</sequence>
<organism evidence="3">
    <name type="scientific">Blastobotrys adeninivorans</name>
    <name type="common">Yeast</name>
    <name type="synonym">Arxula adeninivorans</name>
    <dbReference type="NCBI Taxonomy" id="409370"/>
    <lineage>
        <taxon>Eukaryota</taxon>
        <taxon>Fungi</taxon>
        <taxon>Dikarya</taxon>
        <taxon>Ascomycota</taxon>
        <taxon>Saccharomycotina</taxon>
        <taxon>Dipodascomycetes</taxon>
        <taxon>Dipodascales</taxon>
        <taxon>Trichomonascaceae</taxon>
        <taxon>Blastobotrys</taxon>
    </lineage>
</organism>
<feature type="region of interest" description="Disordered" evidence="1">
    <location>
        <begin position="273"/>
        <end position="308"/>
    </location>
</feature>
<feature type="region of interest" description="Disordered" evidence="1">
    <location>
        <begin position="1"/>
        <end position="100"/>
    </location>
</feature>
<dbReference type="GO" id="GO:0071595">
    <property type="term" value="C:Nem1-Spo7 phosphatase complex"/>
    <property type="evidence" value="ECO:0007669"/>
    <property type="project" value="TreeGrafter"/>
</dbReference>
<evidence type="ECO:0000256" key="1">
    <source>
        <dbReference type="SAM" id="MobiDB-lite"/>
    </source>
</evidence>
<gene>
    <name evidence="3" type="ORF">GNLVRS02_ARAD1C05764g</name>
</gene>
<keyword evidence="2" id="KW-0812">Transmembrane</keyword>
<dbReference type="GO" id="GO:0004721">
    <property type="term" value="F:phosphoprotein phosphatase activity"/>
    <property type="evidence" value="ECO:0007669"/>
    <property type="project" value="TreeGrafter"/>
</dbReference>
<feature type="transmembrane region" description="Helical" evidence="2">
    <location>
        <begin position="132"/>
        <end position="150"/>
    </location>
</feature>
<dbReference type="PANTHER" id="PTHR28249">
    <property type="entry name" value="SPORULATION-SPECIFIC PROTEIN SPO7"/>
    <property type="match status" value="1"/>
</dbReference>
<keyword evidence="2" id="KW-1133">Transmembrane helix</keyword>
<dbReference type="Pfam" id="PF03907">
    <property type="entry name" value="Spo7"/>
    <property type="match status" value="2"/>
</dbReference>
<evidence type="ECO:0000256" key="2">
    <source>
        <dbReference type="SAM" id="Phobius"/>
    </source>
</evidence>
<name>A0A060T5I6_BLAAD</name>
<reference evidence="3" key="1">
    <citation type="submission" date="2014-02" db="EMBL/GenBank/DDBJ databases">
        <authorList>
            <person name="Genoscope - CEA"/>
        </authorList>
    </citation>
    <scope>NUCLEOTIDE SEQUENCE</scope>
    <source>
        <strain evidence="3">LS3</strain>
    </source>
</reference>
<dbReference type="AlphaFoldDB" id="A0A060T5I6"/>
<accession>A0A060T5I6</accession>
<reference evidence="3" key="2">
    <citation type="submission" date="2014-06" db="EMBL/GenBank/DDBJ databases">
        <title>The complete genome of Blastobotrys (Arxula) adeninivorans LS3 - a yeast of biotechnological interest.</title>
        <authorList>
            <person name="Kunze G."/>
            <person name="Gaillardin C."/>
            <person name="Czernicka M."/>
            <person name="Durrens P."/>
            <person name="Martin T."/>
            <person name="Boer E."/>
            <person name="Gabaldon T."/>
            <person name="Cruz J."/>
            <person name="Talla E."/>
            <person name="Marck C."/>
            <person name="Goffeau A."/>
            <person name="Barbe V."/>
            <person name="Baret P."/>
            <person name="Baronian K."/>
            <person name="Beier S."/>
            <person name="Bleykasten C."/>
            <person name="Bode R."/>
            <person name="Casaregola S."/>
            <person name="Despons L."/>
            <person name="Fairhead C."/>
            <person name="Giersberg M."/>
            <person name="Gierski P."/>
            <person name="Hahnel U."/>
            <person name="Hartmann A."/>
            <person name="Jankowska D."/>
            <person name="Jubin C."/>
            <person name="Jung P."/>
            <person name="Lafontaine I."/>
            <person name="Leh-Louis V."/>
            <person name="Lemaire M."/>
            <person name="Marcet-Houben M."/>
            <person name="Mascher M."/>
            <person name="Morel G."/>
            <person name="Richard G.-F."/>
            <person name="Riechen J."/>
            <person name="Sacerdot C."/>
            <person name="Sarkar A."/>
            <person name="Savel G."/>
            <person name="Schacherer J."/>
            <person name="Sherman D."/>
            <person name="Straub M.-L."/>
            <person name="Stein N."/>
            <person name="Thierry A."/>
            <person name="Trautwein-Schult A."/>
            <person name="Westhof E."/>
            <person name="Worch S."/>
            <person name="Dujon B."/>
            <person name="Souciet J.-L."/>
            <person name="Wincker P."/>
            <person name="Scholz U."/>
            <person name="Neuveglise N."/>
        </authorList>
    </citation>
    <scope>NUCLEOTIDE SEQUENCE</scope>
    <source>
        <strain evidence="3">LS3</strain>
    </source>
</reference>
<dbReference type="GO" id="GO:0019888">
    <property type="term" value="F:protein phosphatase regulator activity"/>
    <property type="evidence" value="ECO:0007669"/>
    <property type="project" value="InterPro"/>
</dbReference>
<keyword evidence="2" id="KW-0472">Membrane</keyword>
<evidence type="ECO:0000313" key="3">
    <source>
        <dbReference type="EMBL" id="CDP34147.1"/>
    </source>
</evidence>
<dbReference type="EMBL" id="HG937693">
    <property type="protein sequence ID" value="CDP34147.1"/>
    <property type="molecule type" value="Genomic_DNA"/>
</dbReference>
<feature type="transmembrane region" description="Helical" evidence="2">
    <location>
        <begin position="162"/>
        <end position="183"/>
    </location>
</feature>
<protein>
    <submittedName>
        <fullName evidence="3">ARAD1C05764p</fullName>
    </submittedName>
</protein>
<proteinExistence type="predicted"/>